<dbReference type="InterPro" id="IPR008207">
    <property type="entry name" value="Sig_transdc_His_kin_Hpt_dom"/>
</dbReference>
<sequence length="1188" mass="132408">MQLLFVLAIVLCVLISLPFVYIEAVTLKNHFHHETTKTLTRLIEVPLADQLLNIDLPAIERTVDSFKQALDVEAFCLFNKEMIVVKSLKSECHANELAFVEPVHNVDGQIEGYLYVQASNGYENGILYRQLIVAACLVVVFFIVSFLMLLRLRFIISRPLEELSSSVVKFLKSNDFHIRASHFSDDEIGRLAAAFNHLLQDMRSKEHALLKAKNKADEANELKGDFLASVSHEIRTPMNGIIGTTELLLESLEKQKHKNYASTILRSSESLLAIINDILDFSKIESGKLEIESIPFNLYAEIEDVADLMTMRANEKDIEIILAISPYIPEVVIGDPSRLRQVLNNLVNNAIKFTDNGHILIEVEPLGCSVSDDAKEKLRFSVVDTGIGISESAQKKIFERFTQAESSITRQYGGTGLGLAICKQLVELLGGEIHVESVEGKGSTFSFTLDFTIDKEQAVHENTEKLEGLHALVIDDNPYFLEYIKLALRYFGLRVSCVSSAKEAIRLVGRFDEKGEPFDVILIDENMPMVNGCALAENIGLTYVDSAPPIIILSDISADMQHEQVYSKLGISAYIQKPIRLRQLTALIELTILSGKTAGANVLTVDEIRGSSNNRASHFKLAGPQILVAEANDTHYKFIETILLEAGCKVVRVCDGDAVIEYVMNHAVDLMVLDIELPVVNGIDVAKSFRKMQAEMAARHTPIIATAARDVAVDNVHAVNAGIDLFIHKQSLKNQLVSKISVLIPNFIINQKNDLVYFEGVKILLVEDNRVNAQITTEILNEFGCEVVLCIDGKEALDCFREARFDAVLMDCQMPIMDGFESTRHIRHFERSAHRSATPIIALTANAMKGDSERCFNAGMDDYITKPIKREKLRTLLAKCVDSSKISIKPHSGEQDIDNLIDDEEFSRVLAFSSRAGIDVERYIVDIEKSLQLLERQFRSQSARVIYETTQVVIPVCEAFGFLRLRREMLRFSQAALDLHAEKISRTDILAGLLQASIKTATQTKEYIQSLHNEIVVTLPEDSKDYPPIGEGATEAANAASALIRINKAPSNASINRKSDDKSSVKVFENKVEQSHELVDKATFDATKNVFKKKFDTILGEYIEDSEEYLACICSGLAEQDFHRIRENAHPLKSSSYTLGFCAVGDLAKNIETYAKKSTGLEEIQQDIEKLVKAFDGTKAFITSGALK</sequence>
<dbReference type="PROSITE" id="PS50894">
    <property type="entry name" value="HPT"/>
    <property type="match status" value="1"/>
</dbReference>
<evidence type="ECO:0000256" key="8">
    <source>
        <dbReference type="ARBA" id="ARBA00022741"/>
    </source>
</evidence>
<feature type="domain" description="HAMP" evidence="19">
    <location>
        <begin position="154"/>
        <end position="207"/>
    </location>
</feature>
<dbReference type="EMBL" id="AP023086">
    <property type="protein sequence ID" value="BCD96044.1"/>
    <property type="molecule type" value="Genomic_DNA"/>
</dbReference>
<dbReference type="SUPFAM" id="SSF55874">
    <property type="entry name" value="ATPase domain of HSP90 chaperone/DNA topoisomerase II/histidine kinase"/>
    <property type="match status" value="1"/>
</dbReference>
<dbReference type="InterPro" id="IPR003594">
    <property type="entry name" value="HATPase_dom"/>
</dbReference>
<dbReference type="SUPFAM" id="SSF47384">
    <property type="entry name" value="Homodimeric domain of signal transducing histidine kinase"/>
    <property type="match status" value="1"/>
</dbReference>
<evidence type="ECO:0000256" key="6">
    <source>
        <dbReference type="ARBA" id="ARBA00022679"/>
    </source>
</evidence>
<dbReference type="InterPro" id="IPR036097">
    <property type="entry name" value="HisK_dim/P_sf"/>
</dbReference>
<dbReference type="CDD" id="cd00156">
    <property type="entry name" value="REC"/>
    <property type="match status" value="1"/>
</dbReference>
<dbReference type="InterPro" id="IPR005467">
    <property type="entry name" value="His_kinase_dom"/>
</dbReference>
<dbReference type="InterPro" id="IPR011006">
    <property type="entry name" value="CheY-like_superfamily"/>
</dbReference>
<dbReference type="Gene3D" id="3.30.565.10">
    <property type="entry name" value="Histidine kinase-like ATPase, C-terminal domain"/>
    <property type="match status" value="1"/>
</dbReference>
<evidence type="ECO:0000259" key="20">
    <source>
        <dbReference type="PROSITE" id="PS50894"/>
    </source>
</evidence>
<feature type="domain" description="HPt" evidence="20">
    <location>
        <begin position="1091"/>
        <end position="1185"/>
    </location>
</feature>
<dbReference type="Gene3D" id="1.10.287.130">
    <property type="match status" value="1"/>
</dbReference>
<keyword evidence="13 16" id="KW-0472">Membrane</keyword>
<dbReference type="PROSITE" id="PS50109">
    <property type="entry name" value="HIS_KIN"/>
    <property type="match status" value="1"/>
</dbReference>
<dbReference type="SUPFAM" id="SSF158472">
    <property type="entry name" value="HAMP domain-like"/>
    <property type="match status" value="1"/>
</dbReference>
<feature type="transmembrane region" description="Helical" evidence="16">
    <location>
        <begin position="127"/>
        <end position="150"/>
    </location>
</feature>
<keyword evidence="9" id="KW-0418">Kinase</keyword>
<keyword evidence="11 16" id="KW-1133">Transmembrane helix</keyword>
<evidence type="ECO:0000256" key="9">
    <source>
        <dbReference type="ARBA" id="ARBA00022777"/>
    </source>
</evidence>
<evidence type="ECO:0000256" key="4">
    <source>
        <dbReference type="ARBA" id="ARBA00022475"/>
    </source>
</evidence>
<evidence type="ECO:0000256" key="10">
    <source>
        <dbReference type="ARBA" id="ARBA00022840"/>
    </source>
</evidence>
<dbReference type="PRINTS" id="PR00344">
    <property type="entry name" value="BCTRLSENSOR"/>
</dbReference>
<keyword evidence="10" id="KW-0067">ATP-binding</keyword>
<dbReference type="InterPro" id="IPR003661">
    <property type="entry name" value="HisK_dim/P_dom"/>
</dbReference>
<dbReference type="Proteomes" id="UP001320119">
    <property type="component" value="Chromosome"/>
</dbReference>
<dbReference type="Pfam" id="PF01627">
    <property type="entry name" value="Hpt"/>
    <property type="match status" value="1"/>
</dbReference>
<keyword evidence="4" id="KW-1003">Cell membrane</keyword>
<evidence type="ECO:0000259" key="18">
    <source>
        <dbReference type="PROSITE" id="PS50110"/>
    </source>
</evidence>
<dbReference type="Gene3D" id="1.20.120.160">
    <property type="entry name" value="HPT domain"/>
    <property type="match status" value="1"/>
</dbReference>
<dbReference type="InterPro" id="IPR004358">
    <property type="entry name" value="Sig_transdc_His_kin-like_C"/>
</dbReference>
<dbReference type="Gene3D" id="6.10.340.10">
    <property type="match status" value="1"/>
</dbReference>
<keyword evidence="5 15" id="KW-0597">Phosphoprotein</keyword>
<dbReference type="InterPro" id="IPR036890">
    <property type="entry name" value="HATPase_C_sf"/>
</dbReference>
<evidence type="ECO:0000313" key="21">
    <source>
        <dbReference type="EMBL" id="BCD96044.1"/>
    </source>
</evidence>
<dbReference type="PANTHER" id="PTHR45339:SF1">
    <property type="entry name" value="HYBRID SIGNAL TRANSDUCTION HISTIDINE KINASE J"/>
    <property type="match status" value="1"/>
</dbReference>
<dbReference type="InterPro" id="IPR003660">
    <property type="entry name" value="HAMP_dom"/>
</dbReference>
<dbReference type="Pfam" id="PF00512">
    <property type="entry name" value="HisKA"/>
    <property type="match status" value="1"/>
</dbReference>
<dbReference type="GO" id="GO:0005886">
    <property type="term" value="C:plasma membrane"/>
    <property type="evidence" value="ECO:0007669"/>
    <property type="project" value="UniProtKB-SubCell"/>
</dbReference>
<comment type="subcellular location">
    <subcellularLocation>
        <location evidence="2">Cell membrane</location>
        <topology evidence="2">Multi-pass membrane protein</topology>
    </subcellularLocation>
</comment>
<evidence type="ECO:0000256" key="2">
    <source>
        <dbReference type="ARBA" id="ARBA00004651"/>
    </source>
</evidence>
<feature type="domain" description="Response regulatory" evidence="18">
    <location>
        <begin position="470"/>
        <end position="592"/>
    </location>
</feature>
<gene>
    <name evidence="21" type="ORF">MARGE09_P0243</name>
</gene>
<dbReference type="Pfam" id="PF02518">
    <property type="entry name" value="HATPase_c"/>
    <property type="match status" value="1"/>
</dbReference>
<comment type="catalytic activity">
    <reaction evidence="1">
        <text>ATP + protein L-histidine = ADP + protein N-phospho-L-histidine.</text>
        <dbReference type="EC" id="2.7.13.3"/>
    </reaction>
</comment>
<dbReference type="SMART" id="SM00448">
    <property type="entry name" value="REC"/>
    <property type="match status" value="3"/>
</dbReference>
<evidence type="ECO:0000256" key="14">
    <source>
        <dbReference type="PROSITE-ProRule" id="PRU00110"/>
    </source>
</evidence>
<evidence type="ECO:0000256" key="13">
    <source>
        <dbReference type="ARBA" id="ARBA00023136"/>
    </source>
</evidence>
<dbReference type="SMART" id="SM00387">
    <property type="entry name" value="HATPase_c"/>
    <property type="match status" value="1"/>
</dbReference>
<feature type="modified residue" description="4-aspartylphosphate" evidence="15">
    <location>
        <position position="674"/>
    </location>
</feature>
<feature type="modified residue" description="4-aspartylphosphate" evidence="15">
    <location>
        <position position="524"/>
    </location>
</feature>
<dbReference type="SMART" id="SM00388">
    <property type="entry name" value="HisKA"/>
    <property type="match status" value="1"/>
</dbReference>
<name>A0AAN1WEC8_9GAMM</name>
<evidence type="ECO:0000259" key="17">
    <source>
        <dbReference type="PROSITE" id="PS50109"/>
    </source>
</evidence>
<dbReference type="Pfam" id="PF00672">
    <property type="entry name" value="HAMP"/>
    <property type="match status" value="1"/>
</dbReference>
<dbReference type="InterPro" id="IPR036641">
    <property type="entry name" value="HPT_dom_sf"/>
</dbReference>
<dbReference type="SUPFAM" id="SSF47226">
    <property type="entry name" value="Histidine-containing phosphotransfer domain, HPT domain"/>
    <property type="match status" value="1"/>
</dbReference>
<proteinExistence type="predicted"/>
<evidence type="ECO:0000313" key="22">
    <source>
        <dbReference type="Proteomes" id="UP001320119"/>
    </source>
</evidence>
<feature type="domain" description="Histidine kinase" evidence="17">
    <location>
        <begin position="229"/>
        <end position="453"/>
    </location>
</feature>
<dbReference type="FunFam" id="3.30.565.10:FF:000010">
    <property type="entry name" value="Sensor histidine kinase RcsC"/>
    <property type="match status" value="1"/>
</dbReference>
<evidence type="ECO:0000256" key="5">
    <source>
        <dbReference type="ARBA" id="ARBA00022553"/>
    </source>
</evidence>
<dbReference type="CDD" id="cd16922">
    <property type="entry name" value="HATPase_EvgS-ArcB-TorS-like"/>
    <property type="match status" value="1"/>
</dbReference>
<dbReference type="EC" id="2.7.13.3" evidence="3"/>
<evidence type="ECO:0000256" key="12">
    <source>
        <dbReference type="ARBA" id="ARBA00023012"/>
    </source>
</evidence>
<dbReference type="PROSITE" id="PS50110">
    <property type="entry name" value="RESPONSE_REGULATORY"/>
    <property type="match status" value="3"/>
</dbReference>
<feature type="modified residue" description="Phosphohistidine" evidence="14">
    <location>
        <position position="1130"/>
    </location>
</feature>
<dbReference type="GO" id="GO:0000155">
    <property type="term" value="F:phosphorelay sensor kinase activity"/>
    <property type="evidence" value="ECO:0007669"/>
    <property type="project" value="InterPro"/>
</dbReference>
<dbReference type="SMART" id="SM00304">
    <property type="entry name" value="HAMP"/>
    <property type="match status" value="1"/>
</dbReference>
<dbReference type="AlphaFoldDB" id="A0AAN1WEC8"/>
<dbReference type="Pfam" id="PF00072">
    <property type="entry name" value="Response_reg"/>
    <property type="match status" value="3"/>
</dbReference>
<evidence type="ECO:0000256" key="1">
    <source>
        <dbReference type="ARBA" id="ARBA00000085"/>
    </source>
</evidence>
<dbReference type="Gene3D" id="3.40.50.2300">
    <property type="match status" value="3"/>
</dbReference>
<dbReference type="SMART" id="SM00073">
    <property type="entry name" value="HPT"/>
    <property type="match status" value="1"/>
</dbReference>
<evidence type="ECO:0000256" key="15">
    <source>
        <dbReference type="PROSITE-ProRule" id="PRU00169"/>
    </source>
</evidence>
<protein>
    <recommendedName>
        <fullName evidence="3">histidine kinase</fullName>
        <ecNumber evidence="3">2.7.13.3</ecNumber>
    </recommendedName>
</protein>
<evidence type="ECO:0000256" key="7">
    <source>
        <dbReference type="ARBA" id="ARBA00022692"/>
    </source>
</evidence>
<dbReference type="KEGG" id="marq:MARGE09_P0243"/>
<dbReference type="CDD" id="cd00082">
    <property type="entry name" value="HisKA"/>
    <property type="match status" value="1"/>
</dbReference>
<feature type="domain" description="Response regulatory" evidence="18">
    <location>
        <begin position="625"/>
        <end position="744"/>
    </location>
</feature>
<dbReference type="CDD" id="cd06225">
    <property type="entry name" value="HAMP"/>
    <property type="match status" value="1"/>
</dbReference>
<dbReference type="GO" id="GO:0005524">
    <property type="term" value="F:ATP binding"/>
    <property type="evidence" value="ECO:0007669"/>
    <property type="project" value="UniProtKB-KW"/>
</dbReference>
<reference evidence="21 22" key="1">
    <citation type="journal article" date="2022" name="IScience">
        <title>An ultrasensitive nanofiber-based assay for enzymatic hydrolysis and deep-sea microbial degradation of cellulose.</title>
        <authorList>
            <person name="Tsudome M."/>
            <person name="Tachioka M."/>
            <person name="Miyazaki M."/>
            <person name="Uchimura K."/>
            <person name="Tsuda M."/>
            <person name="Takaki Y."/>
            <person name="Deguchi S."/>
        </authorList>
    </citation>
    <scope>NUCLEOTIDE SEQUENCE [LARGE SCALE GENOMIC DNA]</scope>
    <source>
        <strain evidence="21 22">GE09</strain>
    </source>
</reference>
<dbReference type="CDD" id="cd17546">
    <property type="entry name" value="REC_hyHK_CKI1_RcsC-like"/>
    <property type="match status" value="2"/>
</dbReference>
<keyword evidence="8" id="KW-0547">Nucleotide-binding</keyword>
<dbReference type="FunFam" id="1.10.287.130:FF:000004">
    <property type="entry name" value="Ethylene receptor 1"/>
    <property type="match status" value="1"/>
</dbReference>
<organism evidence="21 22">
    <name type="scientific">Marinagarivorans cellulosilyticus</name>
    <dbReference type="NCBI Taxonomy" id="2721545"/>
    <lineage>
        <taxon>Bacteria</taxon>
        <taxon>Pseudomonadati</taxon>
        <taxon>Pseudomonadota</taxon>
        <taxon>Gammaproteobacteria</taxon>
        <taxon>Cellvibrionales</taxon>
        <taxon>Cellvibrionaceae</taxon>
        <taxon>Marinagarivorans</taxon>
    </lineage>
</organism>
<evidence type="ECO:0000256" key="16">
    <source>
        <dbReference type="SAM" id="Phobius"/>
    </source>
</evidence>
<evidence type="ECO:0000259" key="19">
    <source>
        <dbReference type="PROSITE" id="PS50885"/>
    </source>
</evidence>
<keyword evidence="12" id="KW-0902">Two-component regulatory system</keyword>
<dbReference type="PANTHER" id="PTHR45339">
    <property type="entry name" value="HYBRID SIGNAL TRANSDUCTION HISTIDINE KINASE J"/>
    <property type="match status" value="1"/>
</dbReference>
<evidence type="ECO:0000256" key="11">
    <source>
        <dbReference type="ARBA" id="ARBA00022989"/>
    </source>
</evidence>
<feature type="modified residue" description="4-aspartylphosphate" evidence="15">
    <location>
        <position position="811"/>
    </location>
</feature>
<keyword evidence="6" id="KW-0808">Transferase</keyword>
<dbReference type="PROSITE" id="PS50885">
    <property type="entry name" value="HAMP"/>
    <property type="match status" value="1"/>
</dbReference>
<dbReference type="InterPro" id="IPR001789">
    <property type="entry name" value="Sig_transdc_resp-reg_receiver"/>
</dbReference>
<keyword evidence="7 16" id="KW-0812">Transmembrane</keyword>
<keyword evidence="22" id="KW-1185">Reference proteome</keyword>
<evidence type="ECO:0000256" key="3">
    <source>
        <dbReference type="ARBA" id="ARBA00012438"/>
    </source>
</evidence>
<dbReference type="SUPFAM" id="SSF52172">
    <property type="entry name" value="CheY-like"/>
    <property type="match status" value="3"/>
</dbReference>
<feature type="domain" description="Response regulatory" evidence="18">
    <location>
        <begin position="762"/>
        <end position="881"/>
    </location>
</feature>
<accession>A0AAN1WEC8</accession>